<dbReference type="Proteomes" id="UP001056890">
    <property type="component" value="Chromosome"/>
</dbReference>
<keyword evidence="3" id="KW-0274">FAD</keyword>
<dbReference type="InterPro" id="IPR036188">
    <property type="entry name" value="FAD/NAD-bd_sf"/>
</dbReference>
<dbReference type="PROSITE" id="PS51318">
    <property type="entry name" value="TAT"/>
    <property type="match status" value="1"/>
</dbReference>
<comment type="cofactor">
    <cofactor evidence="1">
        <name>FAD</name>
        <dbReference type="ChEBI" id="CHEBI:57692"/>
    </cofactor>
</comment>
<protein>
    <submittedName>
        <fullName evidence="7">FAD-binding protein</fullName>
    </submittedName>
</protein>
<sequence>MQENSNRSRRDFLTKGLQTAAFASIAAALPAAAVASQAQSCIDPTQLPWDEEMDILVVGSGIAGSVAAIKAAETRAGMKIVIADKMSRLGGSSLISGLNMAVVGSRWQKEMGVTDDSWELLYADMEKESKGFNHPEISKVVAQNSLQLFDFMAEHGVEYDKSMGNGTGVKNLGGHSRARVVWPKEGGTGVIKNLHGYMAKHLPNIEIRKRVKLEEIYRDAIGRVVGVRVREEYFFDLNTPDFGRNDDPAFNGTGVTKRYKVKRALVMASGGFNQDRKFRGDEIGVLHDCVSTASPGATGGALKCMMQAGFKPVHMTLFRFAFAIPTEDINWGILVNPQTCKRFINEHNNNDRQGLGLAILAERRKLKPGQQAILIYDQTGVDSYHDKQRFQLSLEAKNGTEGTIWKFDTLTELAARFEMDLDKLEATIAEYNANMAKDQDAFGKPRAVVGSAIAIGKAPYYAMYLNPRYNYSQGGALITPRAEALDVVSQQPIPGVFVCGEAAAGTFGYIRLTACSSLDSGVYGMIAGENAAKTEPWA</sequence>
<keyword evidence="2" id="KW-0285">Flavoprotein</keyword>
<evidence type="ECO:0000256" key="1">
    <source>
        <dbReference type="ARBA" id="ARBA00001974"/>
    </source>
</evidence>
<dbReference type="PANTHER" id="PTHR43400">
    <property type="entry name" value="FUMARATE REDUCTASE"/>
    <property type="match status" value="1"/>
</dbReference>
<keyword evidence="4" id="KW-0560">Oxidoreductase</keyword>
<keyword evidence="8" id="KW-1185">Reference proteome</keyword>
<feature type="domain" description="FAD-dependent oxidoreductase 2 FAD-binding" evidence="6">
    <location>
        <begin position="54"/>
        <end position="513"/>
    </location>
</feature>
<gene>
    <name evidence="7" type="ORF">NHF51_07285</name>
</gene>
<proteinExistence type="predicted"/>
<dbReference type="RefSeq" id="WP_252996037.1">
    <property type="nucleotide sequence ID" value="NZ_CP099717.1"/>
</dbReference>
<evidence type="ECO:0000256" key="3">
    <source>
        <dbReference type="ARBA" id="ARBA00022827"/>
    </source>
</evidence>
<dbReference type="InterPro" id="IPR050315">
    <property type="entry name" value="FAD-oxidoreductase_2"/>
</dbReference>
<evidence type="ECO:0000256" key="4">
    <source>
        <dbReference type="ARBA" id="ARBA00023002"/>
    </source>
</evidence>
<evidence type="ECO:0000313" key="8">
    <source>
        <dbReference type="Proteomes" id="UP001056890"/>
    </source>
</evidence>
<dbReference type="InterPro" id="IPR006311">
    <property type="entry name" value="TAT_signal"/>
</dbReference>
<evidence type="ECO:0000259" key="6">
    <source>
        <dbReference type="Pfam" id="PF00890"/>
    </source>
</evidence>
<evidence type="ECO:0000256" key="5">
    <source>
        <dbReference type="SAM" id="Coils"/>
    </source>
</evidence>
<dbReference type="PANTHER" id="PTHR43400:SF7">
    <property type="entry name" value="FAD-DEPENDENT OXIDOREDUCTASE 2 FAD BINDING DOMAIN-CONTAINING PROTEIN"/>
    <property type="match status" value="1"/>
</dbReference>
<dbReference type="InterPro" id="IPR027477">
    <property type="entry name" value="Succ_DH/fumarate_Rdtase_cat_sf"/>
</dbReference>
<dbReference type="EMBL" id="CP099717">
    <property type="protein sequence ID" value="USV58935.1"/>
    <property type="molecule type" value="Genomic_DNA"/>
</dbReference>
<organism evidence="7 8">
    <name type="scientific">Aeromonas encheleia</name>
    <dbReference type="NCBI Taxonomy" id="73010"/>
    <lineage>
        <taxon>Bacteria</taxon>
        <taxon>Pseudomonadati</taxon>
        <taxon>Pseudomonadota</taxon>
        <taxon>Gammaproteobacteria</taxon>
        <taxon>Aeromonadales</taxon>
        <taxon>Aeromonadaceae</taxon>
        <taxon>Aeromonas</taxon>
    </lineage>
</organism>
<feature type="coiled-coil region" evidence="5">
    <location>
        <begin position="407"/>
        <end position="441"/>
    </location>
</feature>
<dbReference type="GO" id="GO:0016491">
    <property type="term" value="F:oxidoreductase activity"/>
    <property type="evidence" value="ECO:0007669"/>
    <property type="project" value="UniProtKB-KW"/>
</dbReference>
<name>A0AAE9MHL8_9GAMM</name>
<evidence type="ECO:0000256" key="2">
    <source>
        <dbReference type="ARBA" id="ARBA00022630"/>
    </source>
</evidence>
<dbReference type="AlphaFoldDB" id="A0AAE9MHL8"/>
<reference evidence="7" key="1">
    <citation type="submission" date="2022-06" db="EMBL/GenBank/DDBJ databases">
        <title>Complete Genome of Aeromonas sp. Strain SOD01 Isolated from an Urban Freshwater Stream.</title>
        <authorList>
            <person name="Williams L.E."/>
            <person name="Brysgel T."/>
            <person name="Capestro E.M."/>
            <person name="Foltz G.V."/>
            <person name="Gardner A.E."/>
            <person name="Ingrassia J."/>
            <person name="Peterson E."/>
            <person name="Arruda J."/>
            <person name="Flaherty I."/>
            <person name="Hunt M."/>
            <person name="Pappas G."/>
            <person name="Ramsaran S."/>
            <person name="Rocha M."/>
        </authorList>
    </citation>
    <scope>NUCLEOTIDE SEQUENCE</scope>
    <source>
        <strain evidence="7">SOD01</strain>
    </source>
</reference>
<dbReference type="Gene3D" id="3.50.50.60">
    <property type="entry name" value="FAD/NAD(P)-binding domain"/>
    <property type="match status" value="1"/>
</dbReference>
<dbReference type="Pfam" id="PF00890">
    <property type="entry name" value="FAD_binding_2"/>
    <property type="match status" value="1"/>
</dbReference>
<dbReference type="SUPFAM" id="SSF56425">
    <property type="entry name" value="Succinate dehydrogenase/fumarate reductase flavoprotein, catalytic domain"/>
    <property type="match status" value="1"/>
</dbReference>
<dbReference type="Gene3D" id="3.90.700.10">
    <property type="entry name" value="Succinate dehydrogenase/fumarate reductase flavoprotein, catalytic domain"/>
    <property type="match status" value="1"/>
</dbReference>
<accession>A0AAE9MHL8</accession>
<keyword evidence="5" id="KW-0175">Coiled coil</keyword>
<dbReference type="SUPFAM" id="SSF51905">
    <property type="entry name" value="FAD/NAD(P)-binding domain"/>
    <property type="match status" value="1"/>
</dbReference>
<dbReference type="InterPro" id="IPR003953">
    <property type="entry name" value="FAD-dep_OxRdtase_2_FAD-bd"/>
</dbReference>
<evidence type="ECO:0000313" key="7">
    <source>
        <dbReference type="EMBL" id="USV58935.1"/>
    </source>
</evidence>